<name>A0A3C1KR14_9GAMM</name>
<gene>
    <name evidence="2" type="ORF">DCP75_14655</name>
</gene>
<feature type="region of interest" description="Disordered" evidence="1">
    <location>
        <begin position="63"/>
        <end position="87"/>
    </location>
</feature>
<evidence type="ECO:0000256" key="1">
    <source>
        <dbReference type="SAM" id="MobiDB-lite"/>
    </source>
</evidence>
<comment type="caution">
    <text evidence="2">The sequence shown here is derived from an EMBL/GenBank/DDBJ whole genome shotgun (WGS) entry which is preliminary data.</text>
</comment>
<dbReference type="InterPro" id="IPR009749">
    <property type="entry name" value="DUF1315"/>
</dbReference>
<accession>A0A3C1KR14</accession>
<reference evidence="2 3" key="1">
    <citation type="journal article" date="2018" name="Nat. Biotechnol.">
        <title>A standardized bacterial taxonomy based on genome phylogeny substantially revises the tree of life.</title>
        <authorList>
            <person name="Parks D.H."/>
            <person name="Chuvochina M."/>
            <person name="Waite D.W."/>
            <person name="Rinke C."/>
            <person name="Skarshewski A."/>
            <person name="Chaumeil P.A."/>
            <person name="Hugenholtz P."/>
        </authorList>
    </citation>
    <scope>NUCLEOTIDE SEQUENCE [LARGE SCALE GENOMIC DNA]</scope>
    <source>
        <strain evidence="2">UBA9158</strain>
    </source>
</reference>
<feature type="compositionally biased region" description="Basic and acidic residues" evidence="1">
    <location>
        <begin position="76"/>
        <end position="87"/>
    </location>
</feature>
<dbReference type="RefSeq" id="WP_027949525.1">
    <property type="nucleotide sequence ID" value="NZ_JBLIAR010000090.1"/>
</dbReference>
<protein>
    <submittedName>
        <fullName evidence="2">DUF1315 domain-containing protein</fullName>
    </submittedName>
</protein>
<sequence length="87" mass="10000">MNYQDIIKQLSPEIYQSMRRSVELGRWPDGRPVTPEQRAHAMQALIAWGEQHLPPEQRIGYIDKGSKAGDVCDDPEPLRWRDTPEGS</sequence>
<dbReference type="AlphaFoldDB" id="A0A3C1KR14"/>
<organism evidence="2 3">
    <name type="scientific">Haliea salexigens</name>
    <dbReference type="NCBI Taxonomy" id="287487"/>
    <lineage>
        <taxon>Bacteria</taxon>
        <taxon>Pseudomonadati</taxon>
        <taxon>Pseudomonadota</taxon>
        <taxon>Gammaproteobacteria</taxon>
        <taxon>Cellvibrionales</taxon>
        <taxon>Halieaceae</taxon>
        <taxon>Haliea</taxon>
    </lineage>
</organism>
<dbReference type="STRING" id="1121937.GCA_000423125_01624"/>
<proteinExistence type="predicted"/>
<evidence type="ECO:0000313" key="3">
    <source>
        <dbReference type="Proteomes" id="UP000259273"/>
    </source>
</evidence>
<dbReference type="EMBL" id="DMND01000195">
    <property type="protein sequence ID" value="HAN28933.1"/>
    <property type="molecule type" value="Genomic_DNA"/>
</dbReference>
<dbReference type="Proteomes" id="UP000259273">
    <property type="component" value="Unassembled WGS sequence"/>
</dbReference>
<dbReference type="Pfam" id="PF07023">
    <property type="entry name" value="DUF1315"/>
    <property type="match status" value="1"/>
</dbReference>
<evidence type="ECO:0000313" key="2">
    <source>
        <dbReference type="EMBL" id="HAN28933.1"/>
    </source>
</evidence>